<name>A0A8X6QEF2_NEPPI</name>
<evidence type="ECO:0000313" key="2">
    <source>
        <dbReference type="Proteomes" id="UP000887013"/>
    </source>
</evidence>
<organism evidence="1 2">
    <name type="scientific">Nephila pilipes</name>
    <name type="common">Giant wood spider</name>
    <name type="synonym">Nephila maculata</name>
    <dbReference type="NCBI Taxonomy" id="299642"/>
    <lineage>
        <taxon>Eukaryota</taxon>
        <taxon>Metazoa</taxon>
        <taxon>Ecdysozoa</taxon>
        <taxon>Arthropoda</taxon>
        <taxon>Chelicerata</taxon>
        <taxon>Arachnida</taxon>
        <taxon>Araneae</taxon>
        <taxon>Araneomorphae</taxon>
        <taxon>Entelegynae</taxon>
        <taxon>Araneoidea</taxon>
        <taxon>Nephilidae</taxon>
        <taxon>Nephila</taxon>
    </lineage>
</organism>
<dbReference type="EMBL" id="BMAW01080960">
    <property type="protein sequence ID" value="GFU22184.1"/>
    <property type="molecule type" value="Genomic_DNA"/>
</dbReference>
<keyword evidence="2" id="KW-1185">Reference proteome</keyword>
<protein>
    <submittedName>
        <fullName evidence="1">Uncharacterized protein</fullName>
    </submittedName>
</protein>
<sequence length="78" mass="9229">MEKFTTKRRIEMILLYQEAEKVLIVKSERYREMPENFERPEVEGTPEVWWQQDAAAAAEIAPPTIEIFRQIFGKTIIS</sequence>
<evidence type="ECO:0000313" key="1">
    <source>
        <dbReference type="EMBL" id="GFU22184.1"/>
    </source>
</evidence>
<gene>
    <name evidence="1" type="ORF">NPIL_528121</name>
</gene>
<accession>A0A8X6QEF2</accession>
<dbReference type="AlphaFoldDB" id="A0A8X6QEF2"/>
<reference evidence="1" key="1">
    <citation type="submission" date="2020-08" db="EMBL/GenBank/DDBJ databases">
        <title>Multicomponent nature underlies the extraordinary mechanical properties of spider dragline silk.</title>
        <authorList>
            <person name="Kono N."/>
            <person name="Nakamura H."/>
            <person name="Mori M."/>
            <person name="Yoshida Y."/>
            <person name="Ohtoshi R."/>
            <person name="Malay A.D."/>
            <person name="Moran D.A.P."/>
            <person name="Tomita M."/>
            <person name="Numata K."/>
            <person name="Arakawa K."/>
        </authorList>
    </citation>
    <scope>NUCLEOTIDE SEQUENCE</scope>
</reference>
<dbReference type="Proteomes" id="UP000887013">
    <property type="component" value="Unassembled WGS sequence"/>
</dbReference>
<proteinExistence type="predicted"/>
<comment type="caution">
    <text evidence="1">The sequence shown here is derived from an EMBL/GenBank/DDBJ whole genome shotgun (WGS) entry which is preliminary data.</text>
</comment>